<gene>
    <name evidence="1" type="ORF">HW452_13340</name>
</gene>
<accession>A0ACC5VXQ6</accession>
<reference evidence="1" key="1">
    <citation type="submission" date="2020-06" db="EMBL/GenBank/DDBJ databases">
        <title>Whole Genome Sequence of Halomonas aquamarina MB598.</title>
        <authorList>
            <person name="Pervaiz M."/>
            <person name="Fariq A."/>
            <person name="Yasmin A."/>
            <person name="Welch M."/>
        </authorList>
    </citation>
    <scope>NUCLEOTIDE SEQUENCE</scope>
    <source>
        <strain evidence="1">MB598</strain>
    </source>
</reference>
<protein>
    <submittedName>
        <fullName evidence="1">ABC transporter ATP-binding protein</fullName>
    </submittedName>
</protein>
<keyword evidence="1" id="KW-0547">Nucleotide-binding</keyword>
<dbReference type="Proteomes" id="UP001319846">
    <property type="component" value="Unassembled WGS sequence"/>
</dbReference>
<keyword evidence="2" id="KW-1185">Reference proteome</keyword>
<proteinExistence type="predicted"/>
<name>A0ACC5VXQ6_9GAMM</name>
<keyword evidence="1" id="KW-0067">ATP-binding</keyword>
<organism evidence="1 2">
    <name type="scientific">Vreelandella aquamarina</name>
    <dbReference type="NCBI Taxonomy" id="77097"/>
    <lineage>
        <taxon>Bacteria</taxon>
        <taxon>Pseudomonadati</taxon>
        <taxon>Pseudomonadota</taxon>
        <taxon>Gammaproteobacteria</taxon>
        <taxon>Oceanospirillales</taxon>
        <taxon>Halomonadaceae</taxon>
        <taxon>Vreelandella</taxon>
    </lineage>
</organism>
<sequence>MAKLSIEAVSKYFDEHAAVDELSLAVEPGEFVALLGPSGCGKTTMLRMLAGFEPLTRGEIRLGGELLASPTHHLPPEQRHMAMVFQSYALWPHMSVADNVGYPLKLKKVRGEAYRKRVEQALSLVALEKYASRTPQDLSGGQRQRVALARCLVNEPAVVLLDEPLANLDRHLRAAMEQSFHEFHRRTEATMVYVTHDQGEAMALADRIAVMRDGRLVQWATPQTLYREPKSQWVASFIGQGSQLMIAAGEPGRRLSEAELMQGLAGTERTQAVLIRPEHVRVASTTPSDRDLVARVEHQVFRGERFELHLRLPGGEALLAYHPQALTPGQQVALTLTQGWCLESD</sequence>
<comment type="caution">
    <text evidence="1">The sequence shown here is derived from an EMBL/GenBank/DDBJ whole genome shotgun (WGS) entry which is preliminary data.</text>
</comment>
<dbReference type="EMBL" id="JABYQT010000008">
    <property type="protein sequence ID" value="MBZ5488509.1"/>
    <property type="molecule type" value="Genomic_DNA"/>
</dbReference>
<evidence type="ECO:0000313" key="1">
    <source>
        <dbReference type="EMBL" id="MBZ5488509.1"/>
    </source>
</evidence>
<evidence type="ECO:0000313" key="2">
    <source>
        <dbReference type="Proteomes" id="UP001319846"/>
    </source>
</evidence>